<dbReference type="Pfam" id="PF02933">
    <property type="entry name" value="CDC48_2"/>
    <property type="match status" value="1"/>
</dbReference>
<dbReference type="SMART" id="SM01073">
    <property type="entry name" value="CDC48_N"/>
    <property type="match status" value="1"/>
</dbReference>
<gene>
    <name evidence="5" type="ORF">OTI717_LOCUS38105</name>
</gene>
<dbReference type="InterPro" id="IPR004201">
    <property type="entry name" value="Cdc48_dom2"/>
</dbReference>
<evidence type="ECO:0000256" key="2">
    <source>
        <dbReference type="ARBA" id="ARBA00022840"/>
    </source>
</evidence>
<dbReference type="FunFam" id="2.40.40.20:FF:000003">
    <property type="entry name" value="Transitional endoplasmic reticulum ATPase"/>
    <property type="match status" value="1"/>
</dbReference>
<dbReference type="SUPFAM" id="SSF54585">
    <property type="entry name" value="Cdc48 domain 2-like"/>
    <property type="match status" value="1"/>
</dbReference>
<reference evidence="5" key="1">
    <citation type="submission" date="2021-02" db="EMBL/GenBank/DDBJ databases">
        <authorList>
            <person name="Nowell W R."/>
        </authorList>
    </citation>
    <scope>NUCLEOTIDE SEQUENCE</scope>
</reference>
<dbReference type="InterPro" id="IPR027417">
    <property type="entry name" value="P-loop_NTPase"/>
</dbReference>
<dbReference type="SMART" id="SM01072">
    <property type="entry name" value="CDC48_2"/>
    <property type="match status" value="1"/>
</dbReference>
<dbReference type="InterPro" id="IPR003338">
    <property type="entry name" value="CDC4_N-term_subdom"/>
</dbReference>
<dbReference type="InterPro" id="IPR009010">
    <property type="entry name" value="Asp_de-COase-like_dom_sf"/>
</dbReference>
<evidence type="ECO:0000313" key="6">
    <source>
        <dbReference type="Proteomes" id="UP000663823"/>
    </source>
</evidence>
<proteinExistence type="predicted"/>
<name>A0A820AAW8_9BILA</name>
<dbReference type="InterPro" id="IPR029067">
    <property type="entry name" value="CDC48_domain_2-like_sf"/>
</dbReference>
<dbReference type="AlphaFoldDB" id="A0A820AAW8"/>
<dbReference type="Pfam" id="PF02359">
    <property type="entry name" value="CDC48_N"/>
    <property type="match status" value="1"/>
</dbReference>
<comment type="caution">
    <text evidence="5">The sequence shown here is derived from an EMBL/GenBank/DDBJ whole genome shotgun (WGS) entry which is preliminary data.</text>
</comment>
<dbReference type="PANTHER" id="PTHR23073">
    <property type="entry name" value="26S PROTEASOME REGULATORY SUBUNIT"/>
    <property type="match status" value="1"/>
</dbReference>
<sequence>MAKPVDPNKEEKYATSILNRKELPNRLIIDNAINGDNSVVTLSQQKMNDLQLISGNAVMLQSKCRETICIVHADNTCPNDRIRMNRVIRNNLRVHSSDIISIQGLKDVQYGKRIHVLPIDDTVQGITGNLLKVYLKPYFAEADRPVREGDVFIVHAAMHAVEFKVIKTEPSPYCIVTSRTSIHCDGDPIKREEEEEISLNEIGYDDIGGVRKQLVQIKEMVELPLKHPQLFKTIGAKPPRSILLYGPPGT</sequence>
<evidence type="ECO:0000259" key="3">
    <source>
        <dbReference type="SMART" id="SM01072"/>
    </source>
</evidence>
<dbReference type="GO" id="GO:0005524">
    <property type="term" value="F:ATP binding"/>
    <property type="evidence" value="ECO:0007669"/>
    <property type="project" value="UniProtKB-KW"/>
</dbReference>
<organism evidence="5 6">
    <name type="scientific">Rotaria sordida</name>
    <dbReference type="NCBI Taxonomy" id="392033"/>
    <lineage>
        <taxon>Eukaryota</taxon>
        <taxon>Metazoa</taxon>
        <taxon>Spiralia</taxon>
        <taxon>Gnathifera</taxon>
        <taxon>Rotifera</taxon>
        <taxon>Eurotatoria</taxon>
        <taxon>Bdelloidea</taxon>
        <taxon>Philodinida</taxon>
        <taxon>Philodinidae</taxon>
        <taxon>Rotaria</taxon>
    </lineage>
</organism>
<dbReference type="FunFam" id="3.10.330.10:FF:000001">
    <property type="entry name" value="Cell division control 48"/>
    <property type="match status" value="1"/>
</dbReference>
<dbReference type="Gene3D" id="3.40.50.300">
    <property type="entry name" value="P-loop containing nucleotide triphosphate hydrolases"/>
    <property type="match status" value="1"/>
</dbReference>
<feature type="domain" description="CDC48" evidence="3">
    <location>
        <begin position="125"/>
        <end position="191"/>
    </location>
</feature>
<dbReference type="SUPFAM" id="SSF52540">
    <property type="entry name" value="P-loop containing nucleoside triphosphate hydrolases"/>
    <property type="match status" value="1"/>
</dbReference>
<dbReference type="Gene3D" id="3.10.330.10">
    <property type="match status" value="1"/>
</dbReference>
<dbReference type="Gene3D" id="2.40.40.20">
    <property type="match status" value="1"/>
</dbReference>
<feature type="non-terminal residue" evidence="5">
    <location>
        <position position="250"/>
    </location>
</feature>
<dbReference type="InterPro" id="IPR050221">
    <property type="entry name" value="26S_Proteasome_ATPase"/>
</dbReference>
<evidence type="ECO:0000313" key="5">
    <source>
        <dbReference type="EMBL" id="CAF4190124.1"/>
    </source>
</evidence>
<keyword evidence="1" id="KW-0547">Nucleotide-binding</keyword>
<dbReference type="Proteomes" id="UP000663823">
    <property type="component" value="Unassembled WGS sequence"/>
</dbReference>
<evidence type="ECO:0000259" key="4">
    <source>
        <dbReference type="SMART" id="SM01073"/>
    </source>
</evidence>
<evidence type="ECO:0000256" key="1">
    <source>
        <dbReference type="ARBA" id="ARBA00022741"/>
    </source>
</evidence>
<keyword evidence="2" id="KW-0067">ATP-binding</keyword>
<dbReference type="SUPFAM" id="SSF50692">
    <property type="entry name" value="ADC-like"/>
    <property type="match status" value="1"/>
</dbReference>
<protein>
    <submittedName>
        <fullName evidence="5">Uncharacterized protein</fullName>
    </submittedName>
</protein>
<dbReference type="EMBL" id="CAJOAX010019731">
    <property type="protein sequence ID" value="CAF4190124.1"/>
    <property type="molecule type" value="Genomic_DNA"/>
</dbReference>
<feature type="domain" description="CDC48 N-terminal subdomain" evidence="4">
    <location>
        <begin position="26"/>
        <end position="108"/>
    </location>
</feature>
<accession>A0A820AAW8</accession>